<dbReference type="GeneID" id="100904396"/>
<feature type="compositionally biased region" description="Polar residues" evidence="1">
    <location>
        <begin position="326"/>
        <end position="337"/>
    </location>
</feature>
<accession>A0AAJ7PB17</accession>
<feature type="compositionally biased region" description="Polar residues" evidence="1">
    <location>
        <begin position="351"/>
        <end position="360"/>
    </location>
</feature>
<dbReference type="AlphaFoldDB" id="A0AAJ7PB17"/>
<dbReference type="KEGG" id="goe:100904396"/>
<feature type="region of interest" description="Disordered" evidence="1">
    <location>
        <begin position="208"/>
        <end position="253"/>
    </location>
</feature>
<evidence type="ECO:0000313" key="2">
    <source>
        <dbReference type="Proteomes" id="UP000694867"/>
    </source>
</evidence>
<organism evidence="2 3">
    <name type="scientific">Galendromus occidentalis</name>
    <name type="common">western predatory mite</name>
    <dbReference type="NCBI Taxonomy" id="34638"/>
    <lineage>
        <taxon>Eukaryota</taxon>
        <taxon>Metazoa</taxon>
        <taxon>Ecdysozoa</taxon>
        <taxon>Arthropoda</taxon>
        <taxon>Chelicerata</taxon>
        <taxon>Arachnida</taxon>
        <taxon>Acari</taxon>
        <taxon>Parasitiformes</taxon>
        <taxon>Mesostigmata</taxon>
        <taxon>Gamasina</taxon>
        <taxon>Phytoseioidea</taxon>
        <taxon>Phytoseiidae</taxon>
        <taxon>Typhlodrominae</taxon>
        <taxon>Galendromus</taxon>
    </lineage>
</organism>
<proteinExistence type="predicted"/>
<feature type="region of interest" description="Disordered" evidence="1">
    <location>
        <begin position="1"/>
        <end position="90"/>
    </location>
</feature>
<feature type="region of interest" description="Disordered" evidence="1">
    <location>
        <begin position="320"/>
        <end position="555"/>
    </location>
</feature>
<sequence length="598" mass="67105">MAQVGVGKSVGGGDQHVTEELKPLSIPVVPQSLQRTQREDLYYGQQPQNGRGVSMTSPANSLGTESLVTPNTTPEPSGSPRTLDQEPLVLPPPSISTPYDRYMQAPSMNAPPYMAYPIYSQPAVYLVHPHMSYMPHPMEPMHVSYDMSVPPPNLGYMPMGPHLFSGSMCKLSNPQERYYSYEQTPPPMTASPVGGVAPHLPQVPQSTEISMTGTQGPETPSSDFTATDQLFPRSVDDRQLDGDSTLQPTYGSAEDEVAEITELIDEVQIFDADTTPSTETLNNVDRWYETMTEQHHAATDDNKNPESGESEVQRISCIQQPAAGSGLSQPPEINNNAPHDRRPRATYHAQRGNQRYPSVSQRDRNFRESSNGRYDHDRRSETPDKRNRTGNPNYRGPPRDDRRFSNPEYGSPDQYRSKRSREFRGDFENQGPASRENSAVRRGDNRQRYYTSPRRDEELNRYDGNVRRSGSYRNRWRDDFNGNRNEEPPKSVPRSRPERDRTDSAQRNSRRPPVAARQNEGQRGHGKNASRPRASDEDSLEFLLPSTVGVKDPLDMKSMISDRAVSMDCIASQKAPHPSSRDQIPGPAAGRKANRRVE</sequence>
<evidence type="ECO:0000256" key="1">
    <source>
        <dbReference type="SAM" id="MobiDB-lite"/>
    </source>
</evidence>
<feature type="compositionally biased region" description="Polar residues" evidence="1">
    <location>
        <begin position="45"/>
        <end position="82"/>
    </location>
</feature>
<dbReference type="RefSeq" id="XP_018497488.1">
    <property type="nucleotide sequence ID" value="XM_018641972.1"/>
</dbReference>
<gene>
    <name evidence="3" type="primary">LOC100904396</name>
</gene>
<protein>
    <submittedName>
        <fullName evidence="3">Uncharacterized protein LOC100904396</fullName>
    </submittedName>
</protein>
<name>A0AAJ7PB17_9ACAR</name>
<feature type="compositionally biased region" description="Basic and acidic residues" evidence="1">
    <location>
        <begin position="294"/>
        <end position="306"/>
    </location>
</feature>
<reference evidence="3" key="1">
    <citation type="submission" date="2025-08" db="UniProtKB">
        <authorList>
            <consortium name="RefSeq"/>
        </authorList>
    </citation>
    <scope>IDENTIFICATION</scope>
</reference>
<feature type="region of interest" description="Disordered" evidence="1">
    <location>
        <begin position="568"/>
        <end position="598"/>
    </location>
</feature>
<feature type="compositionally biased region" description="Basic and acidic residues" evidence="1">
    <location>
        <begin position="438"/>
        <end position="466"/>
    </location>
</feature>
<feature type="region of interest" description="Disordered" evidence="1">
    <location>
        <begin position="294"/>
        <end position="313"/>
    </location>
</feature>
<dbReference type="Proteomes" id="UP000694867">
    <property type="component" value="Unplaced"/>
</dbReference>
<feature type="compositionally biased region" description="Basic and acidic residues" evidence="1">
    <location>
        <begin position="373"/>
        <end position="387"/>
    </location>
</feature>
<keyword evidence="2" id="KW-1185">Reference proteome</keyword>
<feature type="compositionally biased region" description="Basic and acidic residues" evidence="1">
    <location>
        <begin position="475"/>
        <end position="504"/>
    </location>
</feature>
<feature type="compositionally biased region" description="Polar residues" evidence="1">
    <location>
        <begin position="208"/>
        <end position="228"/>
    </location>
</feature>
<evidence type="ECO:0000313" key="3">
    <source>
        <dbReference type="RefSeq" id="XP_018497488.1"/>
    </source>
</evidence>